<dbReference type="EMBL" id="CAFBNU010000018">
    <property type="protein sequence ID" value="CAB4967940.1"/>
    <property type="molecule type" value="Genomic_DNA"/>
</dbReference>
<organism evidence="5">
    <name type="scientific">freshwater metagenome</name>
    <dbReference type="NCBI Taxonomy" id="449393"/>
    <lineage>
        <taxon>unclassified sequences</taxon>
        <taxon>metagenomes</taxon>
        <taxon>ecological metagenomes</taxon>
    </lineage>
</organism>
<evidence type="ECO:0000313" key="5">
    <source>
        <dbReference type="EMBL" id="CAB4902647.1"/>
    </source>
</evidence>
<evidence type="ECO:0000313" key="3">
    <source>
        <dbReference type="EMBL" id="CAB4827403.1"/>
    </source>
</evidence>
<accession>A0A6J7G441</accession>
<dbReference type="EMBL" id="CAFBMA010000016">
    <property type="protein sequence ID" value="CAB4902647.1"/>
    <property type="molecule type" value="Genomic_DNA"/>
</dbReference>
<protein>
    <submittedName>
        <fullName evidence="5">Unannotated protein</fullName>
    </submittedName>
</protein>
<evidence type="ECO:0000313" key="7">
    <source>
        <dbReference type="EMBL" id="CAB5033205.1"/>
    </source>
</evidence>
<sequence>MRISPQEIIEEDDVTFLAGWMYADLFLAMMVVFLATISFIPEYFGNNTKSTPDAYNFTQIYKKPMIATYEGFNGELIAADIRAFILDNNLPPDTEIVYAQIVGSYNKGVESSSQAIFRAQQFSTKMDMSNIDLLYNASTTFSSTTSVPANRVVVKFTFASNIGVKGIPQKSTNP</sequence>
<evidence type="ECO:0000256" key="1">
    <source>
        <dbReference type="SAM" id="Phobius"/>
    </source>
</evidence>
<evidence type="ECO:0000313" key="2">
    <source>
        <dbReference type="EMBL" id="CAB4716066.1"/>
    </source>
</evidence>
<name>A0A6J7G441_9ZZZZ</name>
<dbReference type="EMBL" id="CAFBPT010000014">
    <property type="protein sequence ID" value="CAB5033205.1"/>
    <property type="molecule type" value="Genomic_DNA"/>
</dbReference>
<evidence type="ECO:0000313" key="6">
    <source>
        <dbReference type="EMBL" id="CAB4967940.1"/>
    </source>
</evidence>
<dbReference type="EMBL" id="CAFAAZ010000016">
    <property type="protein sequence ID" value="CAB4827403.1"/>
    <property type="molecule type" value="Genomic_DNA"/>
</dbReference>
<dbReference type="EMBL" id="CAFAHD010000019">
    <property type="protein sequence ID" value="CAB4837301.1"/>
    <property type="molecule type" value="Genomic_DNA"/>
</dbReference>
<proteinExistence type="predicted"/>
<feature type="transmembrane region" description="Helical" evidence="1">
    <location>
        <begin position="20"/>
        <end position="40"/>
    </location>
</feature>
<reference evidence="5" key="1">
    <citation type="submission" date="2020-05" db="EMBL/GenBank/DDBJ databases">
        <authorList>
            <person name="Chiriac C."/>
            <person name="Salcher M."/>
            <person name="Ghai R."/>
            <person name="Kavagutti S V."/>
        </authorList>
    </citation>
    <scope>NUCLEOTIDE SEQUENCE</scope>
</reference>
<gene>
    <name evidence="2" type="ORF">UFOPK2652_01106</name>
    <name evidence="3" type="ORF">UFOPK3128_01276</name>
    <name evidence="4" type="ORF">UFOPK3227_00315</name>
    <name evidence="5" type="ORF">UFOPK3511_01139</name>
    <name evidence="6" type="ORF">UFOPK3880_01268</name>
    <name evidence="7" type="ORF">UFOPK4146_01234</name>
</gene>
<evidence type="ECO:0000313" key="4">
    <source>
        <dbReference type="EMBL" id="CAB4837301.1"/>
    </source>
</evidence>
<dbReference type="EMBL" id="CAEZYD010000018">
    <property type="protein sequence ID" value="CAB4716066.1"/>
    <property type="molecule type" value="Genomic_DNA"/>
</dbReference>
<keyword evidence="1" id="KW-0472">Membrane</keyword>
<dbReference type="AlphaFoldDB" id="A0A6J7G441"/>
<keyword evidence="1" id="KW-1133">Transmembrane helix</keyword>
<keyword evidence="1" id="KW-0812">Transmembrane</keyword>